<proteinExistence type="predicted"/>
<dbReference type="Pfam" id="PF10503">
    <property type="entry name" value="Esterase_PHB"/>
    <property type="match status" value="1"/>
</dbReference>
<dbReference type="PANTHER" id="PTHR43037:SF1">
    <property type="entry name" value="BLL1128 PROTEIN"/>
    <property type="match status" value="1"/>
</dbReference>
<reference evidence="3 4" key="1">
    <citation type="submission" date="2023-07" db="EMBL/GenBank/DDBJ databases">
        <title>Genomic Encyclopedia of Type Strains, Phase IV (KMG-IV): sequencing the most valuable type-strain genomes for metagenomic binning, comparative biology and taxonomic classification.</title>
        <authorList>
            <person name="Goeker M."/>
        </authorList>
    </citation>
    <scope>NUCLEOTIDE SEQUENCE [LARGE SCALE GENOMIC DNA]</scope>
    <source>
        <strain evidence="3 4">B6-8</strain>
    </source>
</reference>
<dbReference type="Gene3D" id="3.40.50.1820">
    <property type="entry name" value="alpha/beta hydrolase"/>
    <property type="match status" value="1"/>
</dbReference>
<protein>
    <submittedName>
        <fullName evidence="3">Poly(Hydroxyalkanoate) depolymerase family esterase</fullName>
    </submittedName>
</protein>
<dbReference type="InterPro" id="IPR050955">
    <property type="entry name" value="Plant_Biomass_Hydrol_Est"/>
</dbReference>
<comment type="caution">
    <text evidence="3">The sequence shown here is derived from an EMBL/GenBank/DDBJ whole genome shotgun (WGS) entry which is preliminary data.</text>
</comment>
<keyword evidence="4" id="KW-1185">Reference proteome</keyword>
<keyword evidence="2" id="KW-0378">Hydrolase</keyword>
<dbReference type="PANTHER" id="PTHR43037">
    <property type="entry name" value="UNNAMED PRODUCT-RELATED"/>
    <property type="match status" value="1"/>
</dbReference>
<evidence type="ECO:0000313" key="3">
    <source>
        <dbReference type="EMBL" id="MDQ0436979.1"/>
    </source>
</evidence>
<dbReference type="SUPFAM" id="SSF53474">
    <property type="entry name" value="alpha/beta-Hydrolases"/>
    <property type="match status" value="2"/>
</dbReference>
<sequence length="376" mass="40495">MRKLSDTIARLAAMRAAQYPKDQLDLVDRLSDRENFGSNPGLLKARAYVPARLPPNSPLVVVLHGCTQSAAAYDHGSGWSALADAGGFAVLFPEQTRANNPNLCFNWFEPRHIRRGQGEVLSIRQMIADMVRDHDIDETRIFITGLSAGGAMTSAMLAAYPELFASGAIVAGLPYGVAGTVPEAFDRMRGHGGPSGEKLAGLVLGASDHKGPWPTISVWHGTADQTVSPSNASDIVEQWRGVHALPSEPSVISVVDGHKRRIWRDFGGRDRIELFTIEGMGHGTPLQATGADALGASGPFMLDRGISSTRHIARFWGIAPPADAQAASRTTSRPIEPAEFTRTREMPSPARWAEPARADPIRSVIETALRQAGLMK</sequence>
<keyword evidence="1" id="KW-0732">Signal</keyword>
<dbReference type="InterPro" id="IPR010126">
    <property type="entry name" value="Esterase_phb"/>
</dbReference>
<dbReference type="Proteomes" id="UP001241603">
    <property type="component" value="Unassembled WGS sequence"/>
</dbReference>
<gene>
    <name evidence="3" type="ORF">QO014_001364</name>
</gene>
<dbReference type="NCBIfam" id="TIGR01840">
    <property type="entry name" value="esterase_phb"/>
    <property type="match status" value="1"/>
</dbReference>
<organism evidence="3 4">
    <name type="scientific">Kaistia dalseonensis</name>
    <dbReference type="NCBI Taxonomy" id="410840"/>
    <lineage>
        <taxon>Bacteria</taxon>
        <taxon>Pseudomonadati</taxon>
        <taxon>Pseudomonadota</taxon>
        <taxon>Alphaproteobacteria</taxon>
        <taxon>Hyphomicrobiales</taxon>
        <taxon>Kaistiaceae</taxon>
        <taxon>Kaistia</taxon>
    </lineage>
</organism>
<evidence type="ECO:0000313" key="4">
    <source>
        <dbReference type="Proteomes" id="UP001241603"/>
    </source>
</evidence>
<name>A0ABU0H645_9HYPH</name>
<evidence type="ECO:0000256" key="1">
    <source>
        <dbReference type="ARBA" id="ARBA00022729"/>
    </source>
</evidence>
<dbReference type="EMBL" id="JAUSVO010000002">
    <property type="protein sequence ID" value="MDQ0436979.1"/>
    <property type="molecule type" value="Genomic_DNA"/>
</dbReference>
<dbReference type="InterPro" id="IPR029058">
    <property type="entry name" value="AB_hydrolase_fold"/>
</dbReference>
<dbReference type="RefSeq" id="WP_266347920.1">
    <property type="nucleotide sequence ID" value="NZ_JAPKNG010000002.1"/>
</dbReference>
<accession>A0ABU0H645</accession>
<evidence type="ECO:0000256" key="2">
    <source>
        <dbReference type="ARBA" id="ARBA00022801"/>
    </source>
</evidence>